<keyword evidence="6" id="KW-1185">Reference proteome</keyword>
<organism evidence="5 6">
    <name type="scientific">Trifolium medium</name>
    <dbReference type="NCBI Taxonomy" id="97028"/>
    <lineage>
        <taxon>Eukaryota</taxon>
        <taxon>Viridiplantae</taxon>
        <taxon>Streptophyta</taxon>
        <taxon>Embryophyta</taxon>
        <taxon>Tracheophyta</taxon>
        <taxon>Spermatophyta</taxon>
        <taxon>Magnoliopsida</taxon>
        <taxon>eudicotyledons</taxon>
        <taxon>Gunneridae</taxon>
        <taxon>Pentapetalae</taxon>
        <taxon>rosids</taxon>
        <taxon>fabids</taxon>
        <taxon>Fabales</taxon>
        <taxon>Fabaceae</taxon>
        <taxon>Papilionoideae</taxon>
        <taxon>50 kb inversion clade</taxon>
        <taxon>NPAAA clade</taxon>
        <taxon>Hologalegina</taxon>
        <taxon>IRL clade</taxon>
        <taxon>Trifolieae</taxon>
        <taxon>Trifolium</taxon>
    </lineage>
</organism>
<dbReference type="PANTHER" id="PTHR17920:SF3">
    <property type="entry name" value="TRANSMEMBRANE AND COILED-COIL DOMAIN-CONTAINING PROTEIN 4"/>
    <property type="match status" value="1"/>
</dbReference>
<dbReference type="InterPro" id="IPR007941">
    <property type="entry name" value="DUF726"/>
</dbReference>
<dbReference type="PANTHER" id="PTHR17920">
    <property type="entry name" value="TRANSMEMBRANE AND COILED-COIL DOMAIN-CONTAINING PROTEIN 4 TMCO4"/>
    <property type="match status" value="1"/>
</dbReference>
<comment type="subcellular location">
    <subcellularLocation>
        <location evidence="1">Membrane</location>
        <topology evidence="1">Multi-pass membrane protein</topology>
    </subcellularLocation>
</comment>
<evidence type="ECO:0000313" key="5">
    <source>
        <dbReference type="EMBL" id="MCI09236.1"/>
    </source>
</evidence>
<sequence length="54" mass="6270">MARRVGSVDEFEFKTIGDNHNQGRLAVEILVSGFVFEEDDFVRPWEGQNDNLER</sequence>
<evidence type="ECO:0000256" key="2">
    <source>
        <dbReference type="ARBA" id="ARBA00022692"/>
    </source>
</evidence>
<name>A0A392PD43_9FABA</name>
<reference evidence="5 6" key="1">
    <citation type="journal article" date="2018" name="Front. Plant Sci.">
        <title>Red Clover (Trifolium pratense) and Zigzag Clover (T. medium) - A Picture of Genomic Similarities and Differences.</title>
        <authorList>
            <person name="Dluhosova J."/>
            <person name="Istvanek J."/>
            <person name="Nedelnik J."/>
            <person name="Repkova J."/>
        </authorList>
    </citation>
    <scope>NUCLEOTIDE SEQUENCE [LARGE SCALE GENOMIC DNA]</scope>
    <source>
        <strain evidence="6">cv. 10/8</strain>
        <tissue evidence="5">Leaf</tissue>
    </source>
</reference>
<proteinExistence type="predicted"/>
<evidence type="ECO:0000256" key="3">
    <source>
        <dbReference type="ARBA" id="ARBA00022989"/>
    </source>
</evidence>
<keyword evidence="4" id="KW-0472">Membrane</keyword>
<keyword evidence="2 5" id="KW-0812">Transmembrane</keyword>
<comment type="caution">
    <text evidence="5">The sequence shown here is derived from an EMBL/GenBank/DDBJ whole genome shotgun (WGS) entry which is preliminary data.</text>
</comment>
<accession>A0A392PD43</accession>
<dbReference type="EMBL" id="LXQA010071857">
    <property type="protein sequence ID" value="MCI09236.1"/>
    <property type="molecule type" value="Genomic_DNA"/>
</dbReference>
<dbReference type="Proteomes" id="UP000265520">
    <property type="component" value="Unassembled WGS sequence"/>
</dbReference>
<keyword evidence="3" id="KW-1133">Transmembrane helix</keyword>
<dbReference type="GO" id="GO:0016020">
    <property type="term" value="C:membrane"/>
    <property type="evidence" value="ECO:0007669"/>
    <property type="project" value="UniProtKB-SubCell"/>
</dbReference>
<evidence type="ECO:0000256" key="4">
    <source>
        <dbReference type="ARBA" id="ARBA00023136"/>
    </source>
</evidence>
<evidence type="ECO:0000313" key="6">
    <source>
        <dbReference type="Proteomes" id="UP000265520"/>
    </source>
</evidence>
<evidence type="ECO:0000256" key="1">
    <source>
        <dbReference type="ARBA" id="ARBA00004141"/>
    </source>
</evidence>
<dbReference type="AlphaFoldDB" id="A0A392PD43"/>
<protein>
    <submittedName>
        <fullName evidence="5">Transmembrane and coiled-coil domain-containing protein</fullName>
    </submittedName>
</protein>